<evidence type="ECO:0000259" key="2">
    <source>
        <dbReference type="Pfam" id="PF01844"/>
    </source>
</evidence>
<feature type="compositionally biased region" description="Polar residues" evidence="1">
    <location>
        <begin position="268"/>
        <end position="277"/>
    </location>
</feature>
<accession>A0A9X9X7Z9</accession>
<dbReference type="EMBL" id="JAAEDL010000003">
    <property type="protein sequence ID" value="MBR0679835.1"/>
    <property type="molecule type" value="Genomic_DNA"/>
</dbReference>
<reference evidence="3" key="2">
    <citation type="journal article" date="2021" name="Syst. Appl. Microbiol.">
        <title>Roseomonas hellenica sp. nov., isolated from roots of wild-growing Alkanna tinctoria.</title>
        <authorList>
            <person name="Rat A."/>
            <person name="Naranjo H.D."/>
            <person name="Lebbe L."/>
            <person name="Cnockaert M."/>
            <person name="Krigas N."/>
            <person name="Grigoriadou K."/>
            <person name="Maloupa E."/>
            <person name="Willems A."/>
        </authorList>
    </citation>
    <scope>NUCLEOTIDE SEQUENCE</scope>
    <source>
        <strain evidence="3">LMG 31228</strain>
    </source>
</reference>
<evidence type="ECO:0000256" key="1">
    <source>
        <dbReference type="SAM" id="MobiDB-lite"/>
    </source>
</evidence>
<dbReference type="Pfam" id="PF01844">
    <property type="entry name" value="HNH"/>
    <property type="match status" value="1"/>
</dbReference>
<feature type="region of interest" description="Disordered" evidence="1">
    <location>
        <begin position="255"/>
        <end position="284"/>
    </location>
</feature>
<dbReference type="GO" id="GO:0003676">
    <property type="term" value="F:nucleic acid binding"/>
    <property type="evidence" value="ECO:0007669"/>
    <property type="project" value="InterPro"/>
</dbReference>
<protein>
    <recommendedName>
        <fullName evidence="2">HNH domain-containing protein</fullName>
    </recommendedName>
</protein>
<name>A0A9X9X7Z9_9PROT</name>
<feature type="compositionally biased region" description="Basic and acidic residues" evidence="1">
    <location>
        <begin position="255"/>
        <end position="265"/>
    </location>
</feature>
<sequence>MRRVPAWFKCHHRNATRGHRGKISTCTFGTMERKIRMNAKKDPKKFHYTVEIIKEEMNLAGGEIRIEDLMENLMTKYPQIKIKYKFPRKTLQGFIQYRSSDSEAYGKKEDIFYNKKPKGSGVWGLRRLAISTEKASRQSLRGAGIADLDDFIEAFEGTPRVVEHVMRERSPALIRAFKQSLRSWSCTVCGFDFAAQYGDIGKGFIEAHHAVPLAKAGAGRKVKPSDLMAVCSNCHRMLHRLDDLQMDTLRQCIADAKESPPRDRSAGGTASPTSRASVSRGRAG</sequence>
<evidence type="ECO:0000313" key="4">
    <source>
        <dbReference type="Proteomes" id="UP001138709"/>
    </source>
</evidence>
<gene>
    <name evidence="3" type="ORF">GXW74_05005</name>
</gene>
<dbReference type="InterPro" id="IPR003615">
    <property type="entry name" value="HNH_nuc"/>
</dbReference>
<dbReference type="CDD" id="cd00085">
    <property type="entry name" value="HNHc"/>
    <property type="match status" value="1"/>
</dbReference>
<dbReference type="InterPro" id="IPR002711">
    <property type="entry name" value="HNH"/>
</dbReference>
<reference evidence="3" key="1">
    <citation type="submission" date="2020-01" db="EMBL/GenBank/DDBJ databases">
        <authorList>
            <person name="Rat A."/>
        </authorList>
    </citation>
    <scope>NUCLEOTIDE SEQUENCE</scope>
    <source>
        <strain evidence="3">LMG 31228</strain>
    </source>
</reference>
<organism evidence="3 4">
    <name type="scientific">Neoroseomonas eburnea</name>
    <dbReference type="NCBI Taxonomy" id="1346889"/>
    <lineage>
        <taxon>Bacteria</taxon>
        <taxon>Pseudomonadati</taxon>
        <taxon>Pseudomonadota</taxon>
        <taxon>Alphaproteobacteria</taxon>
        <taxon>Acetobacterales</taxon>
        <taxon>Acetobacteraceae</taxon>
        <taxon>Neoroseomonas</taxon>
    </lineage>
</organism>
<feature type="domain" description="HNH" evidence="2">
    <location>
        <begin position="186"/>
        <end position="240"/>
    </location>
</feature>
<comment type="caution">
    <text evidence="3">The sequence shown here is derived from an EMBL/GenBank/DDBJ whole genome shotgun (WGS) entry which is preliminary data.</text>
</comment>
<dbReference type="Proteomes" id="UP001138709">
    <property type="component" value="Unassembled WGS sequence"/>
</dbReference>
<dbReference type="GO" id="GO:0008270">
    <property type="term" value="F:zinc ion binding"/>
    <property type="evidence" value="ECO:0007669"/>
    <property type="project" value="InterPro"/>
</dbReference>
<dbReference type="GO" id="GO:0004519">
    <property type="term" value="F:endonuclease activity"/>
    <property type="evidence" value="ECO:0007669"/>
    <property type="project" value="InterPro"/>
</dbReference>
<keyword evidence="4" id="KW-1185">Reference proteome</keyword>
<proteinExistence type="predicted"/>
<evidence type="ECO:0000313" key="3">
    <source>
        <dbReference type="EMBL" id="MBR0679835.1"/>
    </source>
</evidence>
<dbReference type="AlphaFoldDB" id="A0A9X9X7Z9"/>